<feature type="region of interest" description="Disordered" evidence="1">
    <location>
        <begin position="366"/>
        <end position="412"/>
    </location>
</feature>
<name>A0A9Q8WFS6_9PEZI</name>
<proteinExistence type="predicted"/>
<dbReference type="EMBL" id="CP019476">
    <property type="protein sequence ID" value="UQC82073.1"/>
    <property type="molecule type" value="Genomic_DNA"/>
</dbReference>
<organism evidence="2 3">
    <name type="scientific">Colletotrichum lupini</name>
    <dbReference type="NCBI Taxonomy" id="145971"/>
    <lineage>
        <taxon>Eukaryota</taxon>
        <taxon>Fungi</taxon>
        <taxon>Dikarya</taxon>
        <taxon>Ascomycota</taxon>
        <taxon>Pezizomycotina</taxon>
        <taxon>Sordariomycetes</taxon>
        <taxon>Hypocreomycetidae</taxon>
        <taxon>Glomerellales</taxon>
        <taxon>Glomerellaceae</taxon>
        <taxon>Colletotrichum</taxon>
        <taxon>Colletotrichum acutatum species complex</taxon>
    </lineage>
</organism>
<feature type="region of interest" description="Disordered" evidence="1">
    <location>
        <begin position="167"/>
        <end position="192"/>
    </location>
</feature>
<gene>
    <name evidence="2" type="ORF">CLUP02_07559</name>
</gene>
<feature type="compositionally biased region" description="Polar residues" evidence="1">
    <location>
        <begin position="366"/>
        <end position="380"/>
    </location>
</feature>
<keyword evidence="3" id="KW-1185">Reference proteome</keyword>
<evidence type="ECO:0000313" key="3">
    <source>
        <dbReference type="Proteomes" id="UP000830671"/>
    </source>
</evidence>
<protein>
    <submittedName>
        <fullName evidence="2">Uncharacterized protein</fullName>
    </submittedName>
</protein>
<evidence type="ECO:0000256" key="1">
    <source>
        <dbReference type="SAM" id="MobiDB-lite"/>
    </source>
</evidence>
<dbReference type="GeneID" id="73341563"/>
<accession>A0A9Q8WFS6</accession>
<dbReference type="RefSeq" id="XP_049143696.1">
    <property type="nucleotide sequence ID" value="XM_049286553.1"/>
</dbReference>
<reference evidence="2" key="1">
    <citation type="journal article" date="2021" name="Mol. Plant Microbe Interact.">
        <title>Complete Genome Sequence of the Plant-Pathogenic Fungus Colletotrichum lupini.</title>
        <authorList>
            <person name="Baroncelli R."/>
            <person name="Pensec F."/>
            <person name="Da Lio D."/>
            <person name="Boufleur T."/>
            <person name="Vicente I."/>
            <person name="Sarrocco S."/>
            <person name="Picot A."/>
            <person name="Baraldi E."/>
            <person name="Sukno S."/>
            <person name="Thon M."/>
            <person name="Le Floch G."/>
        </authorList>
    </citation>
    <scope>NUCLEOTIDE SEQUENCE</scope>
    <source>
        <strain evidence="2">IMI 504893</strain>
    </source>
</reference>
<dbReference type="KEGG" id="clup:CLUP02_07559"/>
<feature type="compositionally biased region" description="Polar residues" evidence="1">
    <location>
        <begin position="388"/>
        <end position="397"/>
    </location>
</feature>
<dbReference type="Proteomes" id="UP000830671">
    <property type="component" value="Chromosome 4"/>
</dbReference>
<dbReference type="AlphaFoldDB" id="A0A9Q8WFS6"/>
<evidence type="ECO:0000313" key="2">
    <source>
        <dbReference type="EMBL" id="UQC82073.1"/>
    </source>
</evidence>
<feature type="compositionally biased region" description="Polar residues" evidence="1">
    <location>
        <begin position="167"/>
        <end position="177"/>
    </location>
</feature>
<sequence>MPDRSISQTLEQFGRMLAALHTKAVESCTKHAMRDAKQPASRLVFLMFVRERSLGDATHLFEQEAVAVFLHGAIDCAPQPNEALKAKSVWNAKMMHHERDIANRGKSRAHTWYLSEAKSSATTQTPCPWRRWVCTSASASTRSGSFVFLLNLLARLGDMIYQNAQRQVGKSPSSASLPSPHRASVAAHNRSTESKTALSSCLTVIMQPSQPARRTITSTLRLRHRRRIAKAYLETSGSTPAKRVHVDDKSDGLINYYLPAVAVVCICKRLPEGNKQKHQAVTIASHGLPRCTALSYLHISVSGHRELVVASSTTMLFESSISLPSTFFTILATWDICCIYTVTSPVERSIDGVFLAVLELVGCPSKSKNQDMQSCRSSGAPTEDHVQPPQSKQTPANEETPDAAGKSPMSGSPGRVWACSMSLSINFLYHPSMSDVPCSPSLAAPCMEPDWTGLARRIFRRATSGGAQRKDGRTTVDESCSEAKVQGRRGFAALNFEKQYRISFIPFGLIFFNTLRLIYPNRRRLTWQSIAMLHIQPLKNFTVDVVIKQQVSRPETADIGHSRFIDRCMWQRPKTARQDIANIKNLLHTTGLAAPRNPTLTPGIHNQRAPRLEVSVHLTRIYCCLEQFHLLVFPRTSELQDQQPPIAAYHEHRNFNDIDDRLPIRVGVCVTDTKARRRSENHTKISRSSLDFFFVLCASYLHSLIQSVSGLVDLSSNNPLLVKLTVLNNGSNRWIPVLRGHIQTYPSAPSIEEMFRNFLTGPRALLRAFPTSAQGITVLSDGTPTVQSRFDSKTAVKDTGFVDSPRWIRGWFTKCSCANMYEDDLDGLKV</sequence>